<feature type="region of interest" description="Disordered" evidence="3">
    <location>
        <begin position="156"/>
        <end position="181"/>
    </location>
</feature>
<dbReference type="InterPro" id="IPR009081">
    <property type="entry name" value="PP-bd_ACP"/>
</dbReference>
<evidence type="ECO:0000313" key="6">
    <source>
        <dbReference type="Proteomes" id="UP001500879"/>
    </source>
</evidence>
<dbReference type="Pfam" id="PF13193">
    <property type="entry name" value="AMP-binding_C"/>
    <property type="match status" value="1"/>
</dbReference>
<comment type="pathway">
    <text evidence="1">Siderophore biosynthesis.</text>
</comment>
<dbReference type="RefSeq" id="WP_344026625.1">
    <property type="nucleotide sequence ID" value="NZ_BAAABX010000048.1"/>
</dbReference>
<dbReference type="InterPro" id="IPR000415">
    <property type="entry name" value="Nitroreductase-like"/>
</dbReference>
<dbReference type="Pfam" id="PF00501">
    <property type="entry name" value="AMP-binding"/>
    <property type="match status" value="1"/>
</dbReference>
<proteinExistence type="predicted"/>
<dbReference type="Pfam" id="PF00550">
    <property type="entry name" value="PP-binding"/>
    <property type="match status" value="1"/>
</dbReference>
<dbReference type="InterPro" id="IPR000873">
    <property type="entry name" value="AMP-dep_synth/lig_dom"/>
</dbReference>
<reference evidence="6" key="1">
    <citation type="journal article" date="2019" name="Int. J. Syst. Evol. Microbiol.">
        <title>The Global Catalogue of Microorganisms (GCM) 10K type strain sequencing project: providing services to taxonomists for standard genome sequencing and annotation.</title>
        <authorList>
            <consortium name="The Broad Institute Genomics Platform"/>
            <consortium name="The Broad Institute Genome Sequencing Center for Infectious Disease"/>
            <person name="Wu L."/>
            <person name="Ma J."/>
        </authorList>
    </citation>
    <scope>NUCLEOTIDE SEQUENCE [LARGE SCALE GENOMIC DNA]</scope>
    <source>
        <strain evidence="6">JCM 4788</strain>
    </source>
</reference>
<evidence type="ECO:0000256" key="3">
    <source>
        <dbReference type="SAM" id="MobiDB-lite"/>
    </source>
</evidence>
<keyword evidence="2" id="KW-0436">Ligase</keyword>
<gene>
    <name evidence="5" type="ORF">GCM10010357_41880</name>
</gene>
<evidence type="ECO:0000313" key="5">
    <source>
        <dbReference type="EMBL" id="GAA0416108.1"/>
    </source>
</evidence>
<dbReference type="CDD" id="cd02142">
    <property type="entry name" value="McbC_SagB-like_oxidoreductase"/>
    <property type="match status" value="1"/>
</dbReference>
<accession>A0ABP3IQD6</accession>
<dbReference type="PROSITE" id="PS50075">
    <property type="entry name" value="CARRIER"/>
    <property type="match status" value="1"/>
</dbReference>
<dbReference type="Gene3D" id="1.10.1200.10">
    <property type="entry name" value="ACP-like"/>
    <property type="match status" value="1"/>
</dbReference>
<sequence length="859" mass="91168">MSMAGESFSVLPAEQRTLLLRMNEVTGRIPPGTLDGTVAALAAEHGDALAVQGPRHRHTRAELLAAADAVAAALGRQAVRAGDRVALCVEPGADQVTGLLGILRAGAVPVPVDPGRPQVSRWRQLDRGRISACVSQSWLLDRLSWPDGTATTAVDRVPAAAPAEPPSRDQRDTAVVLPDDDGTGAVTEISHRELLNMTADLGDRFGIGPDDRITALAPIASGQGIRESCLGLLTGAALVFGEDIDLREPAAWADLLARERISVWNSTPTLLELLLTELERRGERLPGPLRLVLLSGEPLTGALLGRLRRLSGPELAVAHLSAAEEHGAWTACCDLSARETDMASAPVGGPMRNQRLHVLAENGGICPLWVTGQVHYGGLAADCAQHRSVTGADRWAVHPESGEPLLRTAWFGRVLPSGTVEAVGHASAQLLVHGRRLHVYDTEVALAAMDGVRAAAVVTVADDSALGFVRLAPGTNRTGPELLDQLRRKVSPYLLPSRIEILDAFPLTPDGTVDRARLAAAGGPAPEPVAARRPVAAHDRSLLASATRIACRVLGVDGIDPEMNLIDLGATSVELVRLATVIEEELGIAVAVEELLRFPSIAVMVGPHLATDTEPPAAEGEPLVGLVERQMFKDTHHGIRQEYDEVTGIALGGAADPRIPGRRSHRRFAPAPVAFADLATLLGAVRRTRHAGEDKYWYPSAGSAYPLGLYADIAPDRVTDLAAGTYYVHPGRAEIVPVRTGHGVPAAAHAEINRAALHQSAFVLYLISRMDAITPLYGELAREFAVFEAGAMTQLLMTVAAETGLGLCPIGTVDAEALREPLRLRPDDRFVHALLGGIPDITGDRPGRTARREQQGARP</sequence>
<dbReference type="InterPro" id="IPR045851">
    <property type="entry name" value="AMP-bd_C_sf"/>
</dbReference>
<comment type="caution">
    <text evidence="5">The sequence shown here is derived from an EMBL/GenBank/DDBJ whole genome shotgun (WGS) entry which is preliminary data.</text>
</comment>
<dbReference type="SUPFAM" id="SSF55469">
    <property type="entry name" value="FMN-dependent nitroreductase-like"/>
    <property type="match status" value="1"/>
</dbReference>
<dbReference type="PANTHER" id="PTHR45527:SF10">
    <property type="entry name" value="PYOCHELIN SYNTHASE PCHF"/>
    <property type="match status" value="1"/>
</dbReference>
<dbReference type="Proteomes" id="UP001500879">
    <property type="component" value="Unassembled WGS sequence"/>
</dbReference>
<dbReference type="SUPFAM" id="SSF47336">
    <property type="entry name" value="ACP-like"/>
    <property type="match status" value="1"/>
</dbReference>
<dbReference type="Gene3D" id="3.40.50.12780">
    <property type="entry name" value="N-terminal domain of ligase-like"/>
    <property type="match status" value="1"/>
</dbReference>
<evidence type="ECO:0000256" key="1">
    <source>
        <dbReference type="ARBA" id="ARBA00004924"/>
    </source>
</evidence>
<dbReference type="EMBL" id="BAAABX010000048">
    <property type="protein sequence ID" value="GAA0416108.1"/>
    <property type="molecule type" value="Genomic_DNA"/>
</dbReference>
<dbReference type="PANTHER" id="PTHR45527">
    <property type="entry name" value="NONRIBOSOMAL PEPTIDE SYNTHETASE"/>
    <property type="match status" value="1"/>
</dbReference>
<evidence type="ECO:0000259" key="4">
    <source>
        <dbReference type="PROSITE" id="PS50075"/>
    </source>
</evidence>
<dbReference type="InterPro" id="IPR025110">
    <property type="entry name" value="AMP-bd_C"/>
</dbReference>
<keyword evidence="6" id="KW-1185">Reference proteome</keyword>
<dbReference type="Gene3D" id="3.40.109.10">
    <property type="entry name" value="NADH Oxidase"/>
    <property type="match status" value="1"/>
</dbReference>
<feature type="domain" description="Carrier" evidence="4">
    <location>
        <begin position="537"/>
        <end position="612"/>
    </location>
</feature>
<dbReference type="SUPFAM" id="SSF56801">
    <property type="entry name" value="Acetyl-CoA synthetase-like"/>
    <property type="match status" value="1"/>
</dbReference>
<protein>
    <recommendedName>
        <fullName evidence="4">Carrier domain-containing protein</fullName>
    </recommendedName>
</protein>
<name>A0ABP3IQD6_9ACTN</name>
<dbReference type="InterPro" id="IPR042099">
    <property type="entry name" value="ANL_N_sf"/>
</dbReference>
<dbReference type="Gene3D" id="3.30.300.30">
    <property type="match status" value="1"/>
</dbReference>
<dbReference type="Pfam" id="PF00881">
    <property type="entry name" value="Nitroreductase"/>
    <property type="match status" value="1"/>
</dbReference>
<dbReference type="InterPro" id="IPR036736">
    <property type="entry name" value="ACP-like_sf"/>
</dbReference>
<dbReference type="InterPro" id="IPR029479">
    <property type="entry name" value="Nitroreductase"/>
</dbReference>
<organism evidence="5 6">
    <name type="scientific">Streptomyces luteireticuli</name>
    <dbReference type="NCBI Taxonomy" id="173858"/>
    <lineage>
        <taxon>Bacteria</taxon>
        <taxon>Bacillati</taxon>
        <taxon>Actinomycetota</taxon>
        <taxon>Actinomycetes</taxon>
        <taxon>Kitasatosporales</taxon>
        <taxon>Streptomycetaceae</taxon>
        <taxon>Streptomyces</taxon>
    </lineage>
</organism>
<evidence type="ECO:0000256" key="2">
    <source>
        <dbReference type="ARBA" id="ARBA00022598"/>
    </source>
</evidence>